<evidence type="ECO:0000313" key="2">
    <source>
        <dbReference type="Proteomes" id="UP000277204"/>
    </source>
</evidence>
<gene>
    <name evidence="1" type="ORF">SMRZ_LOCUS22274</name>
</gene>
<keyword evidence="2" id="KW-1185">Reference proteome</keyword>
<name>A0A183N1U9_9TREM</name>
<dbReference type="AlphaFoldDB" id="A0A183N1U9"/>
<evidence type="ECO:0000313" key="1">
    <source>
        <dbReference type="EMBL" id="VDP42685.1"/>
    </source>
</evidence>
<protein>
    <submittedName>
        <fullName evidence="1">Uncharacterized protein</fullName>
    </submittedName>
</protein>
<dbReference type="Proteomes" id="UP000277204">
    <property type="component" value="Unassembled WGS sequence"/>
</dbReference>
<accession>A0A183N1U9</accession>
<organism evidence="1 2">
    <name type="scientific">Schistosoma margrebowiei</name>
    <dbReference type="NCBI Taxonomy" id="48269"/>
    <lineage>
        <taxon>Eukaryota</taxon>
        <taxon>Metazoa</taxon>
        <taxon>Spiralia</taxon>
        <taxon>Lophotrochozoa</taxon>
        <taxon>Platyhelminthes</taxon>
        <taxon>Trematoda</taxon>
        <taxon>Digenea</taxon>
        <taxon>Strigeidida</taxon>
        <taxon>Schistosomatoidea</taxon>
        <taxon>Schistosomatidae</taxon>
        <taxon>Schistosoma</taxon>
    </lineage>
</organism>
<reference evidence="1 2" key="1">
    <citation type="submission" date="2018-11" db="EMBL/GenBank/DDBJ databases">
        <authorList>
            <consortium name="Pathogen Informatics"/>
        </authorList>
    </citation>
    <scope>NUCLEOTIDE SEQUENCE [LARGE SCALE GENOMIC DNA]</scope>
    <source>
        <strain evidence="1 2">Zambia</strain>
    </source>
</reference>
<proteinExistence type="predicted"/>
<dbReference type="EMBL" id="UZAI01019080">
    <property type="protein sequence ID" value="VDP42685.1"/>
    <property type="molecule type" value="Genomic_DNA"/>
</dbReference>
<sequence>MSLHQRSKKSGWSLDKSKTERPGNIPVEAPKSDIEMTEKTLHVLFRKTHHQVRIFNTNMKTVLLYGAETWRTTLTTIKIEQIFMDNRLSKLLNVSCPDTISNSLLWERTNQLSAEEEIKKIR</sequence>